<evidence type="ECO:0000313" key="4">
    <source>
        <dbReference type="EMBL" id="QDT09193.1"/>
    </source>
</evidence>
<dbReference type="Pfam" id="PF20434">
    <property type="entry name" value="BD-FAE"/>
    <property type="match status" value="1"/>
</dbReference>
<evidence type="ECO:0000313" key="5">
    <source>
        <dbReference type="Proteomes" id="UP000319817"/>
    </source>
</evidence>
<evidence type="ECO:0000259" key="2">
    <source>
        <dbReference type="Pfam" id="PF00326"/>
    </source>
</evidence>
<sequence>MLMRTNVPTTDRMSPRILAIIAVWVVGGQTCLAQPNPLTTKVAVKCLADLKYSDAEGKAGLCDVYLPKPALVSEEQSPKVTQKRPAVVIVHGGAWMTGDKWTLEGYSRLLASHGIVVVTINYRLAPKHKFPRQVDDVRQALIWTAQHADEFAIDLERLGLFGYSAGGHLSTLVAMLADEPAATQQAASEWKANDPRWNQVPTVHAVCAGGPPCDFRTLPIDNTGMSYFLGGSRREKSDVYTAASPTAHASAGDPPMQIIHGESDFMVPIASSRSLRRKLLNAGCDVRFLALAGQGHMVTFLDPRTRQAALEFFQSVFIKPSLSVWDMRRLGRSPQATWIDQAKPIRELIYKGETVDGVPTDVFAFYATPGSIANDPSLDKNLPCVVLVHGGGGTAFAPWVWKWAKRGYAAIAMDLAGHRPQSPKFDAGELVVDMRAGRKRLENGGPNQGHAEKFSSVGGTLQDDWPFHAIGNVIRAHSLVRSFPEIDADRTAITGISWGGYTTCITASIDDRFKAAVPVYGCGFLHDGESVQRPLIDALPPAQREQWIQQYDPSSHLANCRVPIFFVNGTNDKHYPLPSYSRSFDLVPDQNSIRIAPNMKHSHQAGWEPKEIDSFIDSQLNGDLPLPKLSDAEIQDNALQVAFSSESKLKSARLHLTNDKGLFRERKWLSQAATIEGSKIKATADFANATAWFVTATDERGAMVSTKATCKTAANTDTESQ</sequence>
<reference evidence="4 5" key="1">
    <citation type="submission" date="2019-02" db="EMBL/GenBank/DDBJ databases">
        <title>Deep-cultivation of Planctomycetes and their phenomic and genomic characterization uncovers novel biology.</title>
        <authorList>
            <person name="Wiegand S."/>
            <person name="Jogler M."/>
            <person name="Boedeker C."/>
            <person name="Pinto D."/>
            <person name="Vollmers J."/>
            <person name="Rivas-Marin E."/>
            <person name="Kohn T."/>
            <person name="Peeters S.H."/>
            <person name="Heuer A."/>
            <person name="Rast P."/>
            <person name="Oberbeckmann S."/>
            <person name="Bunk B."/>
            <person name="Jeske O."/>
            <person name="Meyerdierks A."/>
            <person name="Storesund J.E."/>
            <person name="Kallscheuer N."/>
            <person name="Luecker S."/>
            <person name="Lage O.M."/>
            <person name="Pohl T."/>
            <person name="Merkel B.J."/>
            <person name="Hornburger P."/>
            <person name="Mueller R.-W."/>
            <person name="Bruemmer F."/>
            <person name="Labrenz M."/>
            <person name="Spormann A.M."/>
            <person name="Op den Camp H."/>
            <person name="Overmann J."/>
            <person name="Amann R."/>
            <person name="Jetten M.S.M."/>
            <person name="Mascher T."/>
            <person name="Medema M.H."/>
            <person name="Devos D.P."/>
            <person name="Kaster A.-K."/>
            <person name="Ovreas L."/>
            <person name="Rohde M."/>
            <person name="Galperin M.Y."/>
            <person name="Jogler C."/>
        </authorList>
    </citation>
    <scope>NUCLEOTIDE SEQUENCE [LARGE SCALE GENOMIC DNA]</scope>
    <source>
        <strain evidence="4 5">K23_9</strain>
    </source>
</reference>
<dbReference type="PANTHER" id="PTHR48081">
    <property type="entry name" value="AB HYDROLASE SUPERFAMILY PROTEIN C4A8.06C"/>
    <property type="match status" value="1"/>
</dbReference>
<feature type="domain" description="BD-FAE-like" evidence="3">
    <location>
        <begin position="79"/>
        <end position="279"/>
    </location>
</feature>
<dbReference type="SUPFAM" id="SSF53474">
    <property type="entry name" value="alpha/beta-Hydrolases"/>
    <property type="match status" value="2"/>
</dbReference>
<dbReference type="Gene3D" id="3.40.50.1820">
    <property type="entry name" value="alpha/beta hydrolase"/>
    <property type="match status" value="2"/>
</dbReference>
<dbReference type="EC" id="3.1.1.1" evidence="4"/>
<keyword evidence="5" id="KW-1185">Reference proteome</keyword>
<feature type="domain" description="Peptidase S9 prolyl oligopeptidase catalytic" evidence="2">
    <location>
        <begin position="474"/>
        <end position="603"/>
    </location>
</feature>
<dbReference type="PANTHER" id="PTHR48081:SF13">
    <property type="entry name" value="ALPHA_BETA HYDROLASE"/>
    <property type="match status" value="1"/>
</dbReference>
<dbReference type="InterPro" id="IPR049492">
    <property type="entry name" value="BD-FAE-like_dom"/>
</dbReference>
<dbReference type="GO" id="GO:0008236">
    <property type="term" value="F:serine-type peptidase activity"/>
    <property type="evidence" value="ECO:0007669"/>
    <property type="project" value="InterPro"/>
</dbReference>
<gene>
    <name evidence="4" type="primary">nlhH_2</name>
    <name evidence="4" type="ORF">K239x_11380</name>
</gene>
<dbReference type="GO" id="GO:0106435">
    <property type="term" value="F:carboxylesterase activity"/>
    <property type="evidence" value="ECO:0007669"/>
    <property type="project" value="UniProtKB-EC"/>
</dbReference>
<dbReference type="InterPro" id="IPR050300">
    <property type="entry name" value="GDXG_lipolytic_enzyme"/>
</dbReference>
<dbReference type="InterPro" id="IPR029058">
    <property type="entry name" value="AB_hydrolase_fold"/>
</dbReference>
<keyword evidence="1 4" id="KW-0378">Hydrolase</keyword>
<evidence type="ECO:0000256" key="1">
    <source>
        <dbReference type="ARBA" id="ARBA00022801"/>
    </source>
</evidence>
<dbReference type="GO" id="GO:0006508">
    <property type="term" value="P:proteolysis"/>
    <property type="evidence" value="ECO:0007669"/>
    <property type="project" value="InterPro"/>
</dbReference>
<dbReference type="EMBL" id="CP036526">
    <property type="protein sequence ID" value="QDT09193.1"/>
    <property type="molecule type" value="Genomic_DNA"/>
</dbReference>
<evidence type="ECO:0000259" key="3">
    <source>
        <dbReference type="Pfam" id="PF20434"/>
    </source>
</evidence>
<name>A0A517NPZ6_9BACT</name>
<accession>A0A517NPZ6</accession>
<protein>
    <submittedName>
        <fullName evidence="4">Carboxylesterase NlhH</fullName>
        <ecNumber evidence="4">3.1.1.1</ecNumber>
    </submittedName>
</protein>
<dbReference type="Proteomes" id="UP000319817">
    <property type="component" value="Chromosome"/>
</dbReference>
<dbReference type="AlphaFoldDB" id="A0A517NPZ6"/>
<dbReference type="InterPro" id="IPR001375">
    <property type="entry name" value="Peptidase_S9_cat"/>
</dbReference>
<proteinExistence type="predicted"/>
<dbReference type="Pfam" id="PF00326">
    <property type="entry name" value="Peptidase_S9"/>
    <property type="match status" value="1"/>
</dbReference>
<organism evidence="4 5">
    <name type="scientific">Stieleria marina</name>
    <dbReference type="NCBI Taxonomy" id="1930275"/>
    <lineage>
        <taxon>Bacteria</taxon>
        <taxon>Pseudomonadati</taxon>
        <taxon>Planctomycetota</taxon>
        <taxon>Planctomycetia</taxon>
        <taxon>Pirellulales</taxon>
        <taxon>Pirellulaceae</taxon>
        <taxon>Stieleria</taxon>
    </lineage>
</organism>